<dbReference type="InterPro" id="IPR035952">
    <property type="entry name" value="Rhomboid-like_sf"/>
</dbReference>
<dbReference type="SUPFAM" id="SSF144091">
    <property type="entry name" value="Rhomboid-like"/>
    <property type="match status" value="1"/>
</dbReference>
<evidence type="ECO:0000256" key="4">
    <source>
        <dbReference type="ARBA" id="ARBA00023136"/>
    </source>
</evidence>
<reference evidence="7 8" key="1">
    <citation type="journal article" date="2012" name="Proc. Natl. Acad. Sci. U.S.A.">
        <title>Comparative genomics of Ceriporiopsis subvermispora and Phanerochaete chrysosporium provide insight into selective ligninolysis.</title>
        <authorList>
            <person name="Fernandez-Fueyo E."/>
            <person name="Ruiz-Duenas F.J."/>
            <person name="Ferreira P."/>
            <person name="Floudas D."/>
            <person name="Hibbett D.S."/>
            <person name="Canessa P."/>
            <person name="Larrondo L.F."/>
            <person name="James T.Y."/>
            <person name="Seelenfreund D."/>
            <person name="Lobos S."/>
            <person name="Polanco R."/>
            <person name="Tello M."/>
            <person name="Honda Y."/>
            <person name="Watanabe T."/>
            <person name="Watanabe T."/>
            <person name="Ryu J.S."/>
            <person name="Kubicek C.P."/>
            <person name="Schmoll M."/>
            <person name="Gaskell J."/>
            <person name="Hammel K.E."/>
            <person name="St John F.J."/>
            <person name="Vanden Wymelenberg A."/>
            <person name="Sabat G."/>
            <person name="Splinter BonDurant S."/>
            <person name="Syed K."/>
            <person name="Yadav J.S."/>
            <person name="Doddapaneni H."/>
            <person name="Subramanian V."/>
            <person name="Lavin J.L."/>
            <person name="Oguiza J.A."/>
            <person name="Perez G."/>
            <person name="Pisabarro A.G."/>
            <person name="Ramirez L."/>
            <person name="Santoyo F."/>
            <person name="Master E."/>
            <person name="Coutinho P.M."/>
            <person name="Henrissat B."/>
            <person name="Lombard V."/>
            <person name="Magnuson J.K."/>
            <person name="Kuees U."/>
            <person name="Hori C."/>
            <person name="Igarashi K."/>
            <person name="Samejima M."/>
            <person name="Held B.W."/>
            <person name="Barry K.W."/>
            <person name="LaButti K.M."/>
            <person name="Lapidus A."/>
            <person name="Lindquist E.A."/>
            <person name="Lucas S.M."/>
            <person name="Riley R."/>
            <person name="Salamov A.A."/>
            <person name="Hoffmeister D."/>
            <person name="Schwenk D."/>
            <person name="Hadar Y."/>
            <person name="Yarden O."/>
            <person name="de Vries R.P."/>
            <person name="Wiebenga A."/>
            <person name="Stenlid J."/>
            <person name="Eastwood D."/>
            <person name="Grigoriev I.V."/>
            <person name="Berka R.M."/>
            <person name="Blanchette R.A."/>
            <person name="Kersten P."/>
            <person name="Martinez A.T."/>
            <person name="Vicuna R."/>
            <person name="Cullen D."/>
        </authorList>
    </citation>
    <scope>NUCLEOTIDE SEQUENCE [LARGE SCALE GENOMIC DNA]</scope>
    <source>
        <strain evidence="7 8">B</strain>
    </source>
</reference>
<dbReference type="STRING" id="914234.M2RIX9"/>
<accession>M2RIX9</accession>
<comment type="subcellular location">
    <subcellularLocation>
        <location evidence="1">Membrane</location>
        <topology evidence="1">Multi-pass membrane protein</topology>
    </subcellularLocation>
</comment>
<protein>
    <recommendedName>
        <fullName evidence="9">Peptidase S54 rhomboid domain-containing protein</fullName>
    </recommendedName>
</protein>
<dbReference type="AlphaFoldDB" id="M2RIX9"/>
<proteinExistence type="predicted"/>
<keyword evidence="8" id="KW-1185">Reference proteome</keyword>
<dbReference type="Proteomes" id="UP000016930">
    <property type="component" value="Unassembled WGS sequence"/>
</dbReference>
<name>M2RIX9_CERS8</name>
<dbReference type="HOGENOM" id="CLU_778452_0_0_1"/>
<feature type="region of interest" description="Disordered" evidence="5">
    <location>
        <begin position="1"/>
        <end position="38"/>
    </location>
</feature>
<evidence type="ECO:0000256" key="1">
    <source>
        <dbReference type="ARBA" id="ARBA00004141"/>
    </source>
</evidence>
<evidence type="ECO:0000256" key="2">
    <source>
        <dbReference type="ARBA" id="ARBA00022692"/>
    </source>
</evidence>
<dbReference type="GO" id="GO:0016020">
    <property type="term" value="C:membrane"/>
    <property type="evidence" value="ECO:0007669"/>
    <property type="project" value="UniProtKB-SubCell"/>
</dbReference>
<keyword evidence="4 6" id="KW-0472">Membrane</keyword>
<dbReference type="EMBL" id="KB445794">
    <property type="protein sequence ID" value="EMD38781.1"/>
    <property type="molecule type" value="Genomic_DNA"/>
</dbReference>
<evidence type="ECO:0000313" key="7">
    <source>
        <dbReference type="EMBL" id="EMD38781.1"/>
    </source>
</evidence>
<feature type="transmembrane region" description="Helical" evidence="6">
    <location>
        <begin position="277"/>
        <end position="297"/>
    </location>
</feature>
<feature type="compositionally biased region" description="Basic and acidic residues" evidence="5">
    <location>
        <begin position="18"/>
        <end position="38"/>
    </location>
</feature>
<dbReference type="OrthoDB" id="10260614at2759"/>
<evidence type="ECO:0008006" key="9">
    <source>
        <dbReference type="Google" id="ProtNLM"/>
    </source>
</evidence>
<evidence type="ECO:0000256" key="3">
    <source>
        <dbReference type="ARBA" id="ARBA00022989"/>
    </source>
</evidence>
<organism evidence="7 8">
    <name type="scientific">Ceriporiopsis subvermispora (strain B)</name>
    <name type="common">White-rot fungus</name>
    <name type="synonym">Gelatoporia subvermispora</name>
    <dbReference type="NCBI Taxonomy" id="914234"/>
    <lineage>
        <taxon>Eukaryota</taxon>
        <taxon>Fungi</taxon>
        <taxon>Dikarya</taxon>
        <taxon>Basidiomycota</taxon>
        <taxon>Agaricomycotina</taxon>
        <taxon>Agaricomycetes</taxon>
        <taxon>Polyporales</taxon>
        <taxon>Gelatoporiaceae</taxon>
        <taxon>Gelatoporia</taxon>
    </lineage>
</organism>
<sequence length="356" mass="40009">MCKVADVPGPALQPPTRIPREGDSGGSEEEQRSGELNDGCRHVRTRTASCQISVYQSLVGMRRVWYCACPVYKAMKDEAYKLPPLAGRTDCNHDRQSPSDNPAGPLPIRRQILFCITFSIAAFSLAAWKTHDVSLCALWADAVLVERDKGKNSPEAVHSKELLKQVIQESAAFQGLMGTLRVYAAMRPIRTLQEKCPSPLSDAIQYIHDSILGLIDARTAGPRLLVTICLINGAIYTFWKFPRFKPFLCMHFMHWPPSGRSYTMLTNIFSHRVLVHYWLNAVALFGFGCVTEHLMLVKAQERTLAMDELSLPQNRAVRELLAFLITGRFYIDPLSVRRKKLTSLMQEVSAEVSLLT</sequence>
<evidence type="ECO:0000256" key="5">
    <source>
        <dbReference type="SAM" id="MobiDB-lite"/>
    </source>
</evidence>
<gene>
    <name evidence="7" type="ORF">CERSUDRAFT_122346</name>
</gene>
<evidence type="ECO:0000256" key="6">
    <source>
        <dbReference type="SAM" id="Phobius"/>
    </source>
</evidence>
<evidence type="ECO:0000313" key="8">
    <source>
        <dbReference type="Proteomes" id="UP000016930"/>
    </source>
</evidence>
<dbReference type="Gene3D" id="1.20.1540.10">
    <property type="entry name" value="Rhomboid-like"/>
    <property type="match status" value="1"/>
</dbReference>
<keyword evidence="3 6" id="KW-1133">Transmembrane helix</keyword>
<keyword evidence="2 6" id="KW-0812">Transmembrane</keyword>